<feature type="compositionally biased region" description="Basic and acidic residues" evidence="1">
    <location>
        <begin position="236"/>
        <end position="278"/>
    </location>
</feature>
<protein>
    <submittedName>
        <fullName evidence="2">Uncharacterized protein</fullName>
    </submittedName>
</protein>
<dbReference type="Proteomes" id="UP001195483">
    <property type="component" value="Unassembled WGS sequence"/>
</dbReference>
<keyword evidence="3" id="KW-1185">Reference proteome</keyword>
<reference evidence="2" key="3">
    <citation type="submission" date="2023-05" db="EMBL/GenBank/DDBJ databases">
        <authorList>
            <person name="Smith C.H."/>
        </authorList>
    </citation>
    <scope>NUCLEOTIDE SEQUENCE</scope>
    <source>
        <strain evidence="2">CHS0354</strain>
        <tissue evidence="2">Mantle</tissue>
    </source>
</reference>
<feature type="compositionally biased region" description="Acidic residues" evidence="1">
    <location>
        <begin position="27"/>
        <end position="36"/>
    </location>
</feature>
<comment type="caution">
    <text evidence="2">The sequence shown here is derived from an EMBL/GenBank/DDBJ whole genome shotgun (WGS) entry which is preliminary data.</text>
</comment>
<name>A0AAE0VJ86_9BIVA</name>
<evidence type="ECO:0000256" key="1">
    <source>
        <dbReference type="SAM" id="MobiDB-lite"/>
    </source>
</evidence>
<gene>
    <name evidence="2" type="ORF">CHS0354_010127</name>
</gene>
<sequence>MRDDGFTIKQSILGKMSDPTAANEQLLENEDEEDPEVQFLKSLTPKQKKKLLKKLNKLQNQHESGKKDSKKKKKKSKKHEESRKKKKNKRRKDLISEEESSDSEDGGARAKKMKRSRSESSSNSDSDTDPESDEKDKRQMKQKRSYSNTAALDREDNRRNDRSMDLRDKHCDEYQRDFRNWGERVVRTDRERKSRNDGKPERHSRSSSSDESCSEEDKKGALNIQRRSRNISPYTKYDRFLSPEKAEHTTSEKNNRDKKSRLHEWKTEIKKERDYERHRDRHCRSGSHERQVKEERSDSVRYKGRHEHERRSQEKIRDRDRSRSPRARRSRSRS</sequence>
<accession>A0AAE0VJ86</accession>
<organism evidence="2 3">
    <name type="scientific">Potamilus streckersoni</name>
    <dbReference type="NCBI Taxonomy" id="2493646"/>
    <lineage>
        <taxon>Eukaryota</taxon>
        <taxon>Metazoa</taxon>
        <taxon>Spiralia</taxon>
        <taxon>Lophotrochozoa</taxon>
        <taxon>Mollusca</taxon>
        <taxon>Bivalvia</taxon>
        <taxon>Autobranchia</taxon>
        <taxon>Heteroconchia</taxon>
        <taxon>Palaeoheterodonta</taxon>
        <taxon>Unionida</taxon>
        <taxon>Unionoidea</taxon>
        <taxon>Unionidae</taxon>
        <taxon>Ambleminae</taxon>
        <taxon>Lampsilini</taxon>
        <taxon>Potamilus</taxon>
    </lineage>
</organism>
<dbReference type="AlphaFoldDB" id="A0AAE0VJ86"/>
<feature type="compositionally biased region" description="Basic and acidic residues" evidence="1">
    <location>
        <begin position="286"/>
        <end position="323"/>
    </location>
</feature>
<feature type="compositionally biased region" description="Basic and acidic residues" evidence="1">
    <location>
        <begin position="152"/>
        <end position="204"/>
    </location>
</feature>
<reference evidence="2" key="1">
    <citation type="journal article" date="2021" name="Genome Biol. Evol.">
        <title>A High-Quality Reference Genome for a Parasitic Bivalve with Doubly Uniparental Inheritance (Bivalvia: Unionida).</title>
        <authorList>
            <person name="Smith C.H."/>
        </authorList>
    </citation>
    <scope>NUCLEOTIDE SEQUENCE</scope>
    <source>
        <strain evidence="2">CHS0354</strain>
    </source>
</reference>
<feature type="compositionally biased region" description="Basic residues" evidence="1">
    <location>
        <begin position="324"/>
        <end position="334"/>
    </location>
</feature>
<feature type="compositionally biased region" description="Acidic residues" evidence="1">
    <location>
        <begin position="96"/>
        <end position="105"/>
    </location>
</feature>
<feature type="region of interest" description="Disordered" evidence="1">
    <location>
        <begin position="1"/>
        <end position="334"/>
    </location>
</feature>
<reference evidence="2" key="2">
    <citation type="journal article" date="2021" name="Genome Biol. Evol.">
        <title>Developing a high-quality reference genome for a parasitic bivalve with doubly uniparental inheritance (Bivalvia: Unionida).</title>
        <authorList>
            <person name="Smith C.H."/>
        </authorList>
    </citation>
    <scope>NUCLEOTIDE SEQUENCE</scope>
    <source>
        <strain evidence="2">CHS0354</strain>
        <tissue evidence="2">Mantle</tissue>
    </source>
</reference>
<feature type="compositionally biased region" description="Basic residues" evidence="1">
    <location>
        <begin position="46"/>
        <end position="56"/>
    </location>
</feature>
<proteinExistence type="predicted"/>
<evidence type="ECO:0000313" key="2">
    <source>
        <dbReference type="EMBL" id="KAK3578745.1"/>
    </source>
</evidence>
<evidence type="ECO:0000313" key="3">
    <source>
        <dbReference type="Proteomes" id="UP001195483"/>
    </source>
</evidence>
<feature type="compositionally biased region" description="Basic residues" evidence="1">
    <location>
        <begin position="68"/>
        <end position="77"/>
    </location>
</feature>
<dbReference type="EMBL" id="JAEAOA010000635">
    <property type="protein sequence ID" value="KAK3578745.1"/>
    <property type="molecule type" value="Genomic_DNA"/>
</dbReference>